<dbReference type="InterPro" id="IPR005583">
    <property type="entry name" value="YaaA"/>
</dbReference>
<comment type="caution">
    <text evidence="2">The sequence shown here is derived from an EMBL/GenBank/DDBJ whole genome shotgun (WGS) entry which is preliminary data.</text>
</comment>
<dbReference type="NCBIfam" id="NF002541">
    <property type="entry name" value="PRK02101.1-1"/>
    <property type="match status" value="1"/>
</dbReference>
<dbReference type="EMBL" id="JAJBZT010000005">
    <property type="protein sequence ID" value="MCB6183995.1"/>
    <property type="molecule type" value="Genomic_DNA"/>
</dbReference>
<organism evidence="2 3">
    <name type="scientific">Leeia speluncae</name>
    <dbReference type="NCBI Taxonomy" id="2884804"/>
    <lineage>
        <taxon>Bacteria</taxon>
        <taxon>Pseudomonadati</taxon>
        <taxon>Pseudomonadota</taxon>
        <taxon>Betaproteobacteria</taxon>
        <taxon>Neisseriales</taxon>
        <taxon>Leeiaceae</taxon>
        <taxon>Leeia</taxon>
    </lineage>
</organism>
<dbReference type="Proteomes" id="UP001165395">
    <property type="component" value="Unassembled WGS sequence"/>
</dbReference>
<comment type="similarity">
    <text evidence="1">Belongs to the UPF0246 family.</text>
</comment>
<protein>
    <recommendedName>
        <fullName evidence="1">UPF0246 protein LIN78_10610</fullName>
    </recommendedName>
</protein>
<name>A0ABS8D722_9NEIS</name>
<gene>
    <name evidence="2" type="primary">yaaA</name>
    <name evidence="2" type="ORF">LIN78_10610</name>
</gene>
<evidence type="ECO:0000313" key="2">
    <source>
        <dbReference type="EMBL" id="MCB6183995.1"/>
    </source>
</evidence>
<dbReference type="NCBIfam" id="NF002542">
    <property type="entry name" value="PRK02101.1-3"/>
    <property type="match status" value="1"/>
</dbReference>
<proteinExistence type="inferred from homology"/>
<reference evidence="2" key="1">
    <citation type="submission" date="2021-10" db="EMBL/GenBank/DDBJ databases">
        <title>The complete genome sequence of Leeia sp. TBRC 13508.</title>
        <authorList>
            <person name="Charoenyingcharoen P."/>
            <person name="Yukphan P."/>
        </authorList>
    </citation>
    <scope>NUCLEOTIDE SEQUENCE</scope>
    <source>
        <strain evidence="2">TBRC 13508</strain>
    </source>
</reference>
<dbReference type="HAMAP" id="MF_00652">
    <property type="entry name" value="UPF0246"/>
    <property type="match status" value="1"/>
</dbReference>
<dbReference type="RefSeq" id="WP_227180774.1">
    <property type="nucleotide sequence ID" value="NZ_JAJBZT010000005.1"/>
</dbReference>
<sequence length="260" mass="29601">MFMLISPAKTLDFETPLPTDRYTQPKWLDKSTPLINILKEKSLQDIATMMSISDKLAQLNVARFAEWQPPFTPDNARPAIFAFMGDVYEGLNAYQLDEASLSFAEQHLGILSGLYGLLSPLDLIQAYRLEMGTKLANPAGKDLYAYWKPLLAASLNQRLASEEILINLASEEYFKAIDRKLLKAKVIEPVFLDEKNGKQKIISFYAKRARGLMVRYAIEKRISDPEKLKAFDVEGYAFSAPESDEKRWVFKRNEATAARY</sequence>
<accession>A0ABS8D722</accession>
<dbReference type="PANTHER" id="PTHR30283">
    <property type="entry name" value="PEROXIDE STRESS RESPONSE PROTEIN YAAA"/>
    <property type="match status" value="1"/>
</dbReference>
<evidence type="ECO:0000313" key="3">
    <source>
        <dbReference type="Proteomes" id="UP001165395"/>
    </source>
</evidence>
<dbReference type="PANTHER" id="PTHR30283:SF4">
    <property type="entry name" value="PEROXIDE STRESS RESISTANCE PROTEIN YAAA"/>
    <property type="match status" value="1"/>
</dbReference>
<evidence type="ECO:0000256" key="1">
    <source>
        <dbReference type="HAMAP-Rule" id="MF_00652"/>
    </source>
</evidence>
<keyword evidence="3" id="KW-1185">Reference proteome</keyword>
<dbReference type="Pfam" id="PF03883">
    <property type="entry name" value="H2O2_YaaD"/>
    <property type="match status" value="1"/>
</dbReference>